<feature type="domain" description="HTH marR-type" evidence="4">
    <location>
        <begin position="6"/>
        <end position="138"/>
    </location>
</feature>
<name>A0A939EIW0_9HYPH</name>
<organism evidence="5 6">
    <name type="scientific">Roseibium aggregatum</name>
    <dbReference type="NCBI Taxonomy" id="187304"/>
    <lineage>
        <taxon>Bacteria</taxon>
        <taxon>Pseudomonadati</taxon>
        <taxon>Pseudomonadota</taxon>
        <taxon>Alphaproteobacteria</taxon>
        <taxon>Hyphomicrobiales</taxon>
        <taxon>Stappiaceae</taxon>
        <taxon>Roseibium</taxon>
    </lineage>
</organism>
<comment type="caution">
    <text evidence="5">The sequence shown here is derived from an EMBL/GenBank/DDBJ whole genome shotgun (WGS) entry which is preliminary data.</text>
</comment>
<keyword evidence="2" id="KW-0238">DNA-binding</keyword>
<dbReference type="SUPFAM" id="SSF46785">
    <property type="entry name" value="Winged helix' DNA-binding domain"/>
    <property type="match status" value="1"/>
</dbReference>
<dbReference type="InterPro" id="IPR000835">
    <property type="entry name" value="HTH_MarR-typ"/>
</dbReference>
<accession>A0A939EIW0</accession>
<dbReference type="EMBL" id="JAEKJZ010000009">
    <property type="protein sequence ID" value="MBN9674011.1"/>
    <property type="molecule type" value="Genomic_DNA"/>
</dbReference>
<evidence type="ECO:0000256" key="1">
    <source>
        <dbReference type="ARBA" id="ARBA00023015"/>
    </source>
</evidence>
<dbReference type="RefSeq" id="WP_207144412.1">
    <property type="nucleotide sequence ID" value="NZ_JAEKJZ010000009.1"/>
</dbReference>
<evidence type="ECO:0000313" key="6">
    <source>
        <dbReference type="Proteomes" id="UP000664096"/>
    </source>
</evidence>
<dbReference type="AlphaFoldDB" id="A0A939EIW0"/>
<dbReference type="PROSITE" id="PS50995">
    <property type="entry name" value="HTH_MARR_2"/>
    <property type="match status" value="1"/>
</dbReference>
<gene>
    <name evidence="5" type="ORF">JF539_26880</name>
</gene>
<sequence>MTFSKETSAGYLANHMARLFAIGLQRRIKPLGLATGQFPALLALWAEEGQTQKELVSQLGIEQATLANTLSRMERDGLIVRKSCPEDGRVQRIFLTDKAKALEAEAIGSARAQNAVALKDFSDTEVRQFLDFMHRAIAAMQGEG</sequence>
<evidence type="ECO:0000313" key="5">
    <source>
        <dbReference type="EMBL" id="MBN9674011.1"/>
    </source>
</evidence>
<dbReference type="Proteomes" id="UP000664096">
    <property type="component" value="Unassembled WGS sequence"/>
</dbReference>
<dbReference type="PROSITE" id="PS01117">
    <property type="entry name" value="HTH_MARR_1"/>
    <property type="match status" value="1"/>
</dbReference>
<evidence type="ECO:0000259" key="4">
    <source>
        <dbReference type="PROSITE" id="PS50995"/>
    </source>
</evidence>
<dbReference type="InterPro" id="IPR036388">
    <property type="entry name" value="WH-like_DNA-bd_sf"/>
</dbReference>
<dbReference type="Pfam" id="PF01047">
    <property type="entry name" value="MarR"/>
    <property type="match status" value="1"/>
</dbReference>
<dbReference type="PRINTS" id="PR00598">
    <property type="entry name" value="HTHMARR"/>
</dbReference>
<reference evidence="5" key="1">
    <citation type="submission" date="2020-12" db="EMBL/GenBank/DDBJ databases">
        <title>Oil enriched cultivation method for isolating marine PHA-producing bacteria.</title>
        <authorList>
            <person name="Zheng W."/>
            <person name="Yu S."/>
            <person name="Huang Y."/>
        </authorList>
    </citation>
    <scope>NUCLEOTIDE SEQUENCE</scope>
    <source>
        <strain evidence="5">SY-2-12</strain>
    </source>
</reference>
<keyword evidence="1" id="KW-0805">Transcription regulation</keyword>
<dbReference type="PANTHER" id="PTHR42756:SF1">
    <property type="entry name" value="TRANSCRIPTIONAL REPRESSOR OF EMRAB OPERON"/>
    <property type="match status" value="1"/>
</dbReference>
<dbReference type="GO" id="GO:0003700">
    <property type="term" value="F:DNA-binding transcription factor activity"/>
    <property type="evidence" value="ECO:0007669"/>
    <property type="project" value="InterPro"/>
</dbReference>
<dbReference type="PANTHER" id="PTHR42756">
    <property type="entry name" value="TRANSCRIPTIONAL REGULATOR, MARR"/>
    <property type="match status" value="1"/>
</dbReference>
<proteinExistence type="predicted"/>
<dbReference type="SMART" id="SM00347">
    <property type="entry name" value="HTH_MARR"/>
    <property type="match status" value="1"/>
</dbReference>
<dbReference type="InterPro" id="IPR023187">
    <property type="entry name" value="Tscrpt_reg_MarR-type_CS"/>
</dbReference>
<protein>
    <submittedName>
        <fullName evidence="5">MarR family transcriptional regulator</fullName>
    </submittedName>
</protein>
<dbReference type="Gene3D" id="1.10.10.10">
    <property type="entry name" value="Winged helix-like DNA-binding domain superfamily/Winged helix DNA-binding domain"/>
    <property type="match status" value="1"/>
</dbReference>
<evidence type="ECO:0000256" key="2">
    <source>
        <dbReference type="ARBA" id="ARBA00023125"/>
    </source>
</evidence>
<evidence type="ECO:0000256" key="3">
    <source>
        <dbReference type="ARBA" id="ARBA00023163"/>
    </source>
</evidence>
<dbReference type="GO" id="GO:0003677">
    <property type="term" value="F:DNA binding"/>
    <property type="evidence" value="ECO:0007669"/>
    <property type="project" value="UniProtKB-KW"/>
</dbReference>
<dbReference type="InterPro" id="IPR036390">
    <property type="entry name" value="WH_DNA-bd_sf"/>
</dbReference>
<keyword evidence="3" id="KW-0804">Transcription</keyword>